<dbReference type="AlphaFoldDB" id="A0A3A1U4H7"/>
<dbReference type="InterPro" id="IPR016130">
    <property type="entry name" value="Tyr_Pase_AS"/>
</dbReference>
<dbReference type="InterPro" id="IPR029021">
    <property type="entry name" value="Prot-tyrosine_phosphatase-like"/>
</dbReference>
<comment type="caution">
    <text evidence="2">The sequence shown here is derived from an EMBL/GenBank/DDBJ whole genome shotgun (WGS) entry which is preliminary data.</text>
</comment>
<evidence type="ECO:0000313" key="3">
    <source>
        <dbReference type="Proteomes" id="UP000265742"/>
    </source>
</evidence>
<name>A0A3A1U4H7_9MICO</name>
<proteinExistence type="predicted"/>
<dbReference type="OrthoDB" id="1188001at2"/>
<sequence length="242" mass="25653">MSDDARTLPVPGLRNGRDLGGLPRHDGTRTPSGVFLRSEVPDLVDPAGWRVLIERGVRSVLDLREPAERSARRSSPPAEVADLHVPHDGLEHEAFWADYWDSGLAGTPVYYLPHLQQLPERTVAVLSAIAVAPEGGLLLHCAGGRDRTGIISAVLLRIAGATDDAITDDYLASIANASALAAARGRPDEEPAVAALLASRGTDSEEAFRAFLAGLDVDALLADLPVEQASALRTWRGALPVA</sequence>
<organism evidence="2 3">
    <name type="scientific">Amnibacterium setariae</name>
    <dbReference type="NCBI Taxonomy" id="2306585"/>
    <lineage>
        <taxon>Bacteria</taxon>
        <taxon>Bacillati</taxon>
        <taxon>Actinomycetota</taxon>
        <taxon>Actinomycetes</taxon>
        <taxon>Micrococcales</taxon>
        <taxon>Microbacteriaceae</taxon>
        <taxon>Amnibacterium</taxon>
    </lineage>
</organism>
<dbReference type="SUPFAM" id="SSF52799">
    <property type="entry name" value="(Phosphotyrosine protein) phosphatases II"/>
    <property type="match status" value="1"/>
</dbReference>
<dbReference type="Gene3D" id="3.90.190.10">
    <property type="entry name" value="Protein tyrosine phosphatase superfamily"/>
    <property type="match status" value="1"/>
</dbReference>
<dbReference type="PROSITE" id="PS00383">
    <property type="entry name" value="TYR_PHOSPHATASE_1"/>
    <property type="match status" value="1"/>
</dbReference>
<dbReference type="RefSeq" id="WP_119481594.1">
    <property type="nucleotide sequence ID" value="NZ_QXTG01000001.1"/>
</dbReference>
<accession>A0A3A1U4H7</accession>
<dbReference type="GO" id="GO:0004721">
    <property type="term" value="F:phosphoprotein phosphatase activity"/>
    <property type="evidence" value="ECO:0007669"/>
    <property type="project" value="InterPro"/>
</dbReference>
<reference evidence="3" key="1">
    <citation type="submission" date="2018-09" db="EMBL/GenBank/DDBJ databases">
        <authorList>
            <person name="Kim I."/>
        </authorList>
    </citation>
    <scope>NUCLEOTIDE SEQUENCE [LARGE SCALE GENOMIC DNA]</scope>
    <source>
        <strain evidence="3">DD4a</strain>
    </source>
</reference>
<dbReference type="Pfam" id="PF13350">
    <property type="entry name" value="Y_phosphatase3"/>
    <property type="match status" value="1"/>
</dbReference>
<feature type="region of interest" description="Disordered" evidence="1">
    <location>
        <begin position="1"/>
        <end position="33"/>
    </location>
</feature>
<gene>
    <name evidence="2" type="ORF">D1781_07715</name>
</gene>
<dbReference type="Proteomes" id="UP000265742">
    <property type="component" value="Unassembled WGS sequence"/>
</dbReference>
<protein>
    <submittedName>
        <fullName evidence="2">Tyrosine-protein phosphatase</fullName>
    </submittedName>
</protein>
<evidence type="ECO:0000256" key="1">
    <source>
        <dbReference type="SAM" id="MobiDB-lite"/>
    </source>
</evidence>
<dbReference type="EMBL" id="QXTG01000001">
    <property type="protein sequence ID" value="RIX31232.1"/>
    <property type="molecule type" value="Genomic_DNA"/>
</dbReference>
<dbReference type="InterPro" id="IPR026893">
    <property type="entry name" value="Tyr/Ser_Pase_IphP-type"/>
</dbReference>
<keyword evidence="3" id="KW-1185">Reference proteome</keyword>
<evidence type="ECO:0000313" key="2">
    <source>
        <dbReference type="EMBL" id="RIX31232.1"/>
    </source>
</evidence>